<protein>
    <recommendedName>
        <fullName evidence="16">Cytochrome P450 CYP749A22-like</fullName>
    </recommendedName>
</protein>
<evidence type="ECO:0000256" key="2">
    <source>
        <dbReference type="ARBA" id="ARBA00010617"/>
    </source>
</evidence>
<keyword evidence="4 13" id="KW-0812">Transmembrane</keyword>
<accession>A0A5N5FC33</accession>
<comment type="caution">
    <text evidence="14">The sequence shown here is derived from an EMBL/GenBank/DDBJ whole genome shotgun (WGS) entry which is preliminary data.</text>
</comment>
<dbReference type="InterPro" id="IPR050665">
    <property type="entry name" value="Cytochrome_P450_Monooxygen"/>
</dbReference>
<sequence length="518" mass="59040">MTWFGDPDVILSVSLCLLLLLLVLIKVFYKLWWIPIRVQNRMTSQGIKGPSYRFIHGNNKEVASMRKEAMSRPKSLSHDVFSIVLPHMHSWTKIYGKNFLYWYGHQPRLVVTETELCKEILMNKNGAYQKSKLLGGVKKLLGDGLATTNDGEKWSKLRKLANHAFNGESLKSMHSEMIASTETMLERWKIHEGEEVEVFEEFRLLTSEVISRTAFGSSYVEGKNIFDMLLKSSALTFSSSFKPGFPGISKFVKSSSEIEFQKLEKGIRDSLMEIVRRRERNPINREANKFGSDFLGQLLRAHHDTNDNQRISMEDLVDECKTFYLAGHESTGTMLAWTVFLLALHPEWQEKARKEVQQFFGKRTPDPNGISNLKTMTMIVNESLRLYPPVLSVVNRKVDKETRLGRLVLPANLHLVIPISPLHYDPQLWGQDVQLFKPERFSEGVAKATNDNIAAFLPFGMGPRVCAGSNFATTEAKVALSMILQRYTFTLSPTYTHLPSAFLTVRPQHGVQIMLHAL</sequence>
<evidence type="ECO:0000256" key="12">
    <source>
        <dbReference type="RuleBase" id="RU000461"/>
    </source>
</evidence>
<organism evidence="14 15">
    <name type="scientific">Pyrus ussuriensis x Pyrus communis</name>
    <dbReference type="NCBI Taxonomy" id="2448454"/>
    <lineage>
        <taxon>Eukaryota</taxon>
        <taxon>Viridiplantae</taxon>
        <taxon>Streptophyta</taxon>
        <taxon>Embryophyta</taxon>
        <taxon>Tracheophyta</taxon>
        <taxon>Spermatophyta</taxon>
        <taxon>Magnoliopsida</taxon>
        <taxon>eudicotyledons</taxon>
        <taxon>Gunneridae</taxon>
        <taxon>Pentapetalae</taxon>
        <taxon>rosids</taxon>
        <taxon>fabids</taxon>
        <taxon>Rosales</taxon>
        <taxon>Rosaceae</taxon>
        <taxon>Amygdaloideae</taxon>
        <taxon>Maleae</taxon>
        <taxon>Pyrus</taxon>
    </lineage>
</organism>
<evidence type="ECO:0000256" key="11">
    <source>
        <dbReference type="PIRSR" id="PIRSR602401-1"/>
    </source>
</evidence>
<dbReference type="InterPro" id="IPR002401">
    <property type="entry name" value="Cyt_P450_E_grp-I"/>
</dbReference>
<dbReference type="GO" id="GO:0016705">
    <property type="term" value="F:oxidoreductase activity, acting on paired donors, with incorporation or reduction of molecular oxygen"/>
    <property type="evidence" value="ECO:0007669"/>
    <property type="project" value="InterPro"/>
</dbReference>
<dbReference type="InterPro" id="IPR001128">
    <property type="entry name" value="Cyt_P450"/>
</dbReference>
<dbReference type="PROSITE" id="PS00018">
    <property type="entry name" value="EF_HAND_1"/>
    <property type="match status" value="1"/>
</dbReference>
<dbReference type="SUPFAM" id="SSF48264">
    <property type="entry name" value="Cytochrome P450"/>
    <property type="match status" value="1"/>
</dbReference>
<dbReference type="Gene3D" id="1.10.630.10">
    <property type="entry name" value="Cytochrome P450"/>
    <property type="match status" value="1"/>
</dbReference>
<keyword evidence="8 11" id="KW-0408">Iron</keyword>
<comment type="subcellular location">
    <subcellularLocation>
        <location evidence="1">Membrane</location>
        <topology evidence="1">Single-pass membrane protein</topology>
    </subcellularLocation>
</comment>
<dbReference type="InterPro" id="IPR036396">
    <property type="entry name" value="Cyt_P450_sf"/>
</dbReference>
<dbReference type="PANTHER" id="PTHR24282">
    <property type="entry name" value="CYTOCHROME P450 FAMILY MEMBER"/>
    <property type="match status" value="1"/>
</dbReference>
<dbReference type="PRINTS" id="PR00463">
    <property type="entry name" value="EP450I"/>
</dbReference>
<evidence type="ECO:0000256" key="13">
    <source>
        <dbReference type="SAM" id="Phobius"/>
    </source>
</evidence>
<comment type="cofactor">
    <cofactor evidence="11">
        <name>heme</name>
        <dbReference type="ChEBI" id="CHEBI:30413"/>
    </cofactor>
</comment>
<gene>
    <name evidence="14" type="ORF">D8674_037289</name>
</gene>
<dbReference type="InterPro" id="IPR018247">
    <property type="entry name" value="EF_Hand_1_Ca_BS"/>
</dbReference>
<keyword evidence="6 13" id="KW-1133">Transmembrane helix</keyword>
<proteinExistence type="inferred from homology"/>
<evidence type="ECO:0000256" key="1">
    <source>
        <dbReference type="ARBA" id="ARBA00004167"/>
    </source>
</evidence>
<keyword evidence="15" id="KW-1185">Reference proteome</keyword>
<comment type="similarity">
    <text evidence="2 12">Belongs to the cytochrome P450 family.</text>
</comment>
<evidence type="ECO:0000256" key="7">
    <source>
        <dbReference type="ARBA" id="ARBA00023002"/>
    </source>
</evidence>
<keyword evidence="5 11" id="KW-0479">Metal-binding</keyword>
<dbReference type="Proteomes" id="UP000327157">
    <property type="component" value="Unassembled WGS sequence"/>
</dbReference>
<evidence type="ECO:0000256" key="8">
    <source>
        <dbReference type="ARBA" id="ARBA00023004"/>
    </source>
</evidence>
<reference evidence="14 15" key="2">
    <citation type="submission" date="2019-11" db="EMBL/GenBank/DDBJ databases">
        <title>A de novo genome assembly of a pear dwarfing rootstock.</title>
        <authorList>
            <person name="Wang F."/>
            <person name="Wang J."/>
            <person name="Li S."/>
            <person name="Zhang Y."/>
            <person name="Fang M."/>
            <person name="Ma L."/>
            <person name="Zhao Y."/>
            <person name="Jiang S."/>
        </authorList>
    </citation>
    <scope>NUCLEOTIDE SEQUENCE [LARGE SCALE GENOMIC DNA]</scope>
    <source>
        <strain evidence="14">S2</strain>
        <tissue evidence="14">Leaf</tissue>
    </source>
</reference>
<reference evidence="14 15" key="1">
    <citation type="submission" date="2019-09" db="EMBL/GenBank/DDBJ databases">
        <authorList>
            <person name="Ou C."/>
        </authorList>
    </citation>
    <scope>NUCLEOTIDE SEQUENCE [LARGE SCALE GENOMIC DNA]</scope>
    <source>
        <strain evidence="14">S2</strain>
        <tissue evidence="14">Leaf</tissue>
    </source>
</reference>
<evidence type="ECO:0000313" key="14">
    <source>
        <dbReference type="EMBL" id="KAB2600635.1"/>
    </source>
</evidence>
<keyword evidence="10 13" id="KW-0472">Membrane</keyword>
<dbReference type="EMBL" id="SMOL01000720">
    <property type="protein sequence ID" value="KAB2600635.1"/>
    <property type="molecule type" value="Genomic_DNA"/>
</dbReference>
<evidence type="ECO:0000256" key="4">
    <source>
        <dbReference type="ARBA" id="ARBA00022692"/>
    </source>
</evidence>
<feature type="binding site" description="axial binding residue" evidence="11">
    <location>
        <position position="466"/>
    </location>
    <ligand>
        <name>heme</name>
        <dbReference type="ChEBI" id="CHEBI:30413"/>
    </ligand>
    <ligandPart>
        <name>Fe</name>
        <dbReference type="ChEBI" id="CHEBI:18248"/>
    </ligandPart>
</feature>
<evidence type="ECO:0008006" key="16">
    <source>
        <dbReference type="Google" id="ProtNLM"/>
    </source>
</evidence>
<dbReference type="GO" id="GO:0005506">
    <property type="term" value="F:iron ion binding"/>
    <property type="evidence" value="ECO:0007669"/>
    <property type="project" value="InterPro"/>
</dbReference>
<dbReference type="PROSITE" id="PS00086">
    <property type="entry name" value="CYTOCHROME_P450"/>
    <property type="match status" value="1"/>
</dbReference>
<dbReference type="GO" id="GO:0004497">
    <property type="term" value="F:monooxygenase activity"/>
    <property type="evidence" value="ECO:0007669"/>
    <property type="project" value="UniProtKB-KW"/>
</dbReference>
<evidence type="ECO:0000256" key="9">
    <source>
        <dbReference type="ARBA" id="ARBA00023033"/>
    </source>
</evidence>
<evidence type="ECO:0000313" key="15">
    <source>
        <dbReference type="Proteomes" id="UP000327157"/>
    </source>
</evidence>
<dbReference type="GO" id="GO:0016020">
    <property type="term" value="C:membrane"/>
    <property type="evidence" value="ECO:0007669"/>
    <property type="project" value="UniProtKB-SubCell"/>
</dbReference>
<feature type="transmembrane region" description="Helical" evidence="13">
    <location>
        <begin position="12"/>
        <end position="32"/>
    </location>
</feature>
<dbReference type="PRINTS" id="PR00385">
    <property type="entry name" value="P450"/>
</dbReference>
<dbReference type="Pfam" id="PF00067">
    <property type="entry name" value="p450"/>
    <property type="match status" value="1"/>
</dbReference>
<evidence type="ECO:0000256" key="10">
    <source>
        <dbReference type="ARBA" id="ARBA00023136"/>
    </source>
</evidence>
<keyword evidence="7 12" id="KW-0560">Oxidoreductase</keyword>
<dbReference type="AlphaFoldDB" id="A0A5N5FC33"/>
<keyword evidence="9 12" id="KW-0503">Monooxygenase</keyword>
<dbReference type="GO" id="GO:0020037">
    <property type="term" value="F:heme binding"/>
    <property type="evidence" value="ECO:0007669"/>
    <property type="project" value="InterPro"/>
</dbReference>
<dbReference type="PANTHER" id="PTHR24282:SF20">
    <property type="entry name" value="CYTOCHROME P450 CYP749A22-LIKE"/>
    <property type="match status" value="1"/>
</dbReference>
<evidence type="ECO:0000256" key="3">
    <source>
        <dbReference type="ARBA" id="ARBA00022617"/>
    </source>
</evidence>
<name>A0A5N5FC33_9ROSA</name>
<dbReference type="InterPro" id="IPR017972">
    <property type="entry name" value="Cyt_P450_CS"/>
</dbReference>
<keyword evidence="3 11" id="KW-0349">Heme</keyword>
<dbReference type="OrthoDB" id="1470350at2759"/>
<evidence type="ECO:0000256" key="5">
    <source>
        <dbReference type="ARBA" id="ARBA00022723"/>
    </source>
</evidence>
<evidence type="ECO:0000256" key="6">
    <source>
        <dbReference type="ARBA" id="ARBA00022989"/>
    </source>
</evidence>